<evidence type="ECO:0000313" key="2">
    <source>
        <dbReference type="EMBL" id="EAT16585.1"/>
    </source>
</evidence>
<evidence type="ECO:0000313" key="3">
    <source>
        <dbReference type="Proteomes" id="UP000005695"/>
    </source>
</evidence>
<dbReference type="NCBIfam" id="NF045580">
    <property type="entry name" value="symport_access"/>
    <property type="match status" value="1"/>
</dbReference>
<reference evidence="2" key="2">
    <citation type="submission" date="2006-05" db="EMBL/GenBank/DDBJ databases">
        <title>Sequencing of the draft genome and assembly of Desulfuromonas acetoxidans DSM 684.</title>
        <authorList>
            <consortium name="US DOE Joint Genome Institute (JGI-PGF)"/>
            <person name="Copeland A."/>
            <person name="Lucas S."/>
            <person name="Lapidus A."/>
            <person name="Barry K."/>
            <person name="Detter J.C."/>
            <person name="Glavina del Rio T."/>
            <person name="Hammon N."/>
            <person name="Israni S."/>
            <person name="Dalin E."/>
            <person name="Tice H."/>
            <person name="Bruce D."/>
            <person name="Pitluck S."/>
            <person name="Richardson P."/>
        </authorList>
    </citation>
    <scope>NUCLEOTIDE SEQUENCE [LARGE SCALE GENOMIC DNA]</scope>
    <source>
        <strain evidence="2">DSM 684</strain>
    </source>
</reference>
<protein>
    <submittedName>
        <fullName evidence="2">Uncharacterized protein</fullName>
    </submittedName>
</protein>
<dbReference type="AlphaFoldDB" id="Q1K254"/>
<dbReference type="EMBL" id="AAEW02000004">
    <property type="protein sequence ID" value="EAT16585.1"/>
    <property type="molecule type" value="Genomic_DNA"/>
</dbReference>
<evidence type="ECO:0000256" key="1">
    <source>
        <dbReference type="SAM" id="Phobius"/>
    </source>
</evidence>
<dbReference type="Proteomes" id="UP000005695">
    <property type="component" value="Unassembled WGS sequence"/>
</dbReference>
<gene>
    <name evidence="2" type="ORF">Dace_2680</name>
</gene>
<organism evidence="2 3">
    <name type="scientific">Desulfuromonas acetoxidans (strain DSM 684 / 11070)</name>
    <dbReference type="NCBI Taxonomy" id="281689"/>
    <lineage>
        <taxon>Bacteria</taxon>
        <taxon>Pseudomonadati</taxon>
        <taxon>Thermodesulfobacteriota</taxon>
        <taxon>Desulfuromonadia</taxon>
        <taxon>Desulfuromonadales</taxon>
        <taxon>Desulfuromonadaceae</taxon>
        <taxon>Desulfuromonas</taxon>
    </lineage>
</organism>
<keyword evidence="1" id="KW-1133">Transmembrane helix</keyword>
<dbReference type="InterPro" id="IPR054615">
    <property type="entry name" value="Symport_access"/>
</dbReference>
<name>Q1K254_DESA6</name>
<accession>Q1K254</accession>
<keyword evidence="3" id="KW-1185">Reference proteome</keyword>
<reference evidence="2" key="1">
    <citation type="submission" date="2006-05" db="EMBL/GenBank/DDBJ databases">
        <title>Annotation of the draft genome assembly of Desulfuromonas acetoxidans DSM 684.</title>
        <authorList>
            <consortium name="US DOE Joint Genome Institute (JGI-ORNL)"/>
            <person name="Larimer F."/>
            <person name="Land M."/>
            <person name="Hauser L."/>
        </authorList>
    </citation>
    <scope>NUCLEOTIDE SEQUENCE [LARGE SCALE GENOMIC DNA]</scope>
    <source>
        <strain evidence="2">DSM 684</strain>
    </source>
</reference>
<keyword evidence="1" id="KW-0472">Membrane</keyword>
<sequence length="58" mass="6677">MLGLEGTLVPLGMILTLLSTVLCIIYGLLNWNKGYITDEELSQEQQWNEEEKHVEEQL</sequence>
<comment type="caution">
    <text evidence="2">The sequence shown here is derived from an EMBL/GenBank/DDBJ whole genome shotgun (WGS) entry which is preliminary data.</text>
</comment>
<keyword evidence="1" id="KW-0812">Transmembrane</keyword>
<feature type="transmembrane region" description="Helical" evidence="1">
    <location>
        <begin position="6"/>
        <end position="29"/>
    </location>
</feature>
<proteinExistence type="predicted"/>
<dbReference type="RefSeq" id="WP_005998593.1">
    <property type="nucleotide sequence ID" value="NZ_AAEW02000004.1"/>
</dbReference>